<name>A0AAD9Y632_COLKA</name>
<organism evidence="2 3">
    <name type="scientific">Colletotrichum kahawae</name>
    <name type="common">Coffee berry disease fungus</name>
    <dbReference type="NCBI Taxonomy" id="34407"/>
    <lineage>
        <taxon>Eukaryota</taxon>
        <taxon>Fungi</taxon>
        <taxon>Dikarya</taxon>
        <taxon>Ascomycota</taxon>
        <taxon>Pezizomycotina</taxon>
        <taxon>Sordariomycetes</taxon>
        <taxon>Hypocreomycetidae</taxon>
        <taxon>Glomerellales</taxon>
        <taxon>Glomerellaceae</taxon>
        <taxon>Colletotrichum</taxon>
        <taxon>Colletotrichum gloeosporioides species complex</taxon>
    </lineage>
</organism>
<gene>
    <name evidence="2" type="ORF">CKAH01_07329</name>
</gene>
<evidence type="ECO:0000313" key="2">
    <source>
        <dbReference type="EMBL" id="KAK2739379.1"/>
    </source>
</evidence>
<sequence>MITARHISASTAKAEPAISSLLVSFETFAHKLHFVCIQPWYLKAPVGDLDPGQPRPAPYSGRNKKTSASNTGTKKSKSNYFAQTFTSSGSRLVDIAEAPRLTSIFVGWPKAHYEGAAVNKDNIPVVLAYFAPQDRVNMRK</sequence>
<evidence type="ECO:0000256" key="1">
    <source>
        <dbReference type="SAM" id="MobiDB-lite"/>
    </source>
</evidence>
<protein>
    <submittedName>
        <fullName evidence="2">Uncharacterized protein</fullName>
    </submittedName>
</protein>
<keyword evidence="3" id="KW-1185">Reference proteome</keyword>
<dbReference type="Proteomes" id="UP001281614">
    <property type="component" value="Unassembled WGS sequence"/>
</dbReference>
<reference evidence="2" key="1">
    <citation type="submission" date="2023-02" db="EMBL/GenBank/DDBJ databases">
        <title>Colletotrichum kahawae CIFC_Que2 genome sequencing and assembly.</title>
        <authorList>
            <person name="Baroncelli R."/>
        </authorList>
    </citation>
    <scope>NUCLEOTIDE SEQUENCE</scope>
    <source>
        <strain evidence="2">CIFC_Que2</strain>
    </source>
</reference>
<dbReference type="AlphaFoldDB" id="A0AAD9Y632"/>
<comment type="caution">
    <text evidence="2">The sequence shown here is derived from an EMBL/GenBank/DDBJ whole genome shotgun (WGS) entry which is preliminary data.</text>
</comment>
<proteinExistence type="predicted"/>
<feature type="compositionally biased region" description="Polar residues" evidence="1">
    <location>
        <begin position="66"/>
        <end position="75"/>
    </location>
</feature>
<accession>A0AAD9Y632</accession>
<feature type="region of interest" description="Disordered" evidence="1">
    <location>
        <begin position="51"/>
        <end position="75"/>
    </location>
</feature>
<dbReference type="EMBL" id="VYYT01000367">
    <property type="protein sequence ID" value="KAK2739379.1"/>
    <property type="molecule type" value="Genomic_DNA"/>
</dbReference>
<evidence type="ECO:0000313" key="3">
    <source>
        <dbReference type="Proteomes" id="UP001281614"/>
    </source>
</evidence>